<gene>
    <name evidence="5" type="ORF">A606_10330</name>
</gene>
<dbReference type="Gene3D" id="3.40.50.410">
    <property type="entry name" value="von Willebrand factor, type A domain"/>
    <property type="match status" value="1"/>
</dbReference>
<dbReference type="KEGG" id="cter:A606_10330"/>
<dbReference type="PANTHER" id="PTHR37464:SF1">
    <property type="entry name" value="BLL2463 PROTEIN"/>
    <property type="match status" value="1"/>
</dbReference>
<evidence type="ECO:0000256" key="2">
    <source>
        <dbReference type="SAM" id="Phobius"/>
    </source>
</evidence>
<evidence type="ECO:0000313" key="6">
    <source>
        <dbReference type="Proteomes" id="UP000014809"/>
    </source>
</evidence>
<protein>
    <recommendedName>
        <fullName evidence="4">VWFA domain-containing protein</fullName>
    </recommendedName>
</protein>
<dbReference type="HOGENOM" id="CLU_027192_0_0_11"/>
<dbReference type="eggNOG" id="COG2304">
    <property type="taxonomic scope" value="Bacteria"/>
</dbReference>
<feature type="compositionally biased region" description="Low complexity" evidence="1">
    <location>
        <begin position="690"/>
        <end position="700"/>
    </location>
</feature>
<feature type="region of interest" description="Disordered" evidence="1">
    <location>
        <begin position="690"/>
        <end position="719"/>
    </location>
</feature>
<dbReference type="PROSITE" id="PS50234">
    <property type="entry name" value="VWFA"/>
    <property type="match status" value="1"/>
</dbReference>
<feature type="region of interest" description="Disordered" evidence="1">
    <location>
        <begin position="228"/>
        <end position="279"/>
    </location>
</feature>
<keyword evidence="2" id="KW-0812">Transmembrane</keyword>
<proteinExistence type="predicted"/>
<dbReference type="RefSeq" id="WP_020442055.1">
    <property type="nucleotide sequence ID" value="NC_021663.1"/>
</dbReference>
<dbReference type="STRING" id="1200352.A606_10330"/>
<dbReference type="SUPFAM" id="SSF53300">
    <property type="entry name" value="vWA-like"/>
    <property type="match status" value="1"/>
</dbReference>
<dbReference type="OrthoDB" id="4318225at2"/>
<organism evidence="5 6">
    <name type="scientific">Corynebacterium terpenotabidum Y-11</name>
    <dbReference type="NCBI Taxonomy" id="1200352"/>
    <lineage>
        <taxon>Bacteria</taxon>
        <taxon>Bacillati</taxon>
        <taxon>Actinomycetota</taxon>
        <taxon>Actinomycetes</taxon>
        <taxon>Mycobacteriales</taxon>
        <taxon>Corynebacteriaceae</taxon>
        <taxon>Corynebacterium</taxon>
    </lineage>
</organism>
<evidence type="ECO:0000256" key="1">
    <source>
        <dbReference type="SAM" id="MobiDB-lite"/>
    </source>
</evidence>
<feature type="compositionally biased region" description="Gly residues" evidence="1">
    <location>
        <begin position="232"/>
        <end position="256"/>
    </location>
</feature>
<accession>S4XIX1</accession>
<keyword evidence="6" id="KW-1185">Reference proteome</keyword>
<keyword evidence="3" id="KW-0732">Signal</keyword>
<dbReference type="AlphaFoldDB" id="S4XIX1"/>
<reference evidence="5 6" key="1">
    <citation type="submission" date="2012-06" db="EMBL/GenBank/DDBJ databases">
        <title>Complete genome sequence of Corynebacterium terpenotabidum Y-11 (=DSM 44721).</title>
        <authorList>
            <person name="Ruckert C."/>
            <person name="Albersmeier A."/>
            <person name="Al-Dilaimi A."/>
            <person name="Szczepanowski R."/>
            <person name="Kalinowski J."/>
        </authorList>
    </citation>
    <scope>NUCLEOTIDE SEQUENCE [LARGE SCALE GENOMIC DNA]</scope>
    <source>
        <strain evidence="5 6">Y-11</strain>
    </source>
</reference>
<keyword evidence="2" id="KW-0472">Membrane</keyword>
<dbReference type="SMART" id="SM00327">
    <property type="entry name" value="VWA"/>
    <property type="match status" value="1"/>
</dbReference>
<evidence type="ECO:0000256" key="3">
    <source>
        <dbReference type="SAM" id="SignalP"/>
    </source>
</evidence>
<dbReference type="InterPro" id="IPR002035">
    <property type="entry name" value="VWF_A"/>
</dbReference>
<name>S4XIX1_9CORY</name>
<dbReference type="PANTHER" id="PTHR37464">
    <property type="entry name" value="BLL2463 PROTEIN"/>
    <property type="match status" value="1"/>
</dbReference>
<dbReference type="Proteomes" id="UP000014809">
    <property type="component" value="Chromosome"/>
</dbReference>
<feature type="compositionally biased region" description="Gly residues" evidence="1">
    <location>
        <begin position="708"/>
        <end position="719"/>
    </location>
</feature>
<dbReference type="EMBL" id="CP003696">
    <property type="protein sequence ID" value="AGP31705.1"/>
    <property type="molecule type" value="Genomic_DNA"/>
</dbReference>
<feature type="signal peptide" evidence="3">
    <location>
        <begin position="1"/>
        <end position="28"/>
    </location>
</feature>
<feature type="chain" id="PRO_5038609656" description="VWFA domain-containing protein" evidence="3">
    <location>
        <begin position="29"/>
        <end position="719"/>
    </location>
</feature>
<keyword evidence="2" id="KW-1133">Transmembrane helix</keyword>
<dbReference type="Pfam" id="PF13519">
    <property type="entry name" value="VWA_2"/>
    <property type="match status" value="1"/>
</dbReference>
<evidence type="ECO:0000313" key="5">
    <source>
        <dbReference type="EMBL" id="AGP31705.1"/>
    </source>
</evidence>
<sequence>MPLYRSLRTSLAAVAVAVLSVMVAPVVAAPAAAEDSASLPPTMLILDGSSSMLEKDVDGRARIDVAKDAANRLLEKIGDETSVGLLTYGTTVSSEPEDKVEGCRDITLLSEPVTGKIDELKDKVDSVTPKGFTPIGKALQEAADALPDDGDRTIVLVSDGADTCAPPPVCEVAEELARDGVDLVINTVGLLVDSTAREELECISAATGGSYADAKDAEQLIESVEDAATGDTVGGGSGSGGSSGGGSGNSGSGSSGSGSSLTVDLPGGSSSSDAPEVPSGAVTLHTTVTENGSRPSGGSSAFTGYRNMIWEQAWWIPVSDGERITVGVNTLTASSNLKVMEELRATVLLDGKQSDHQGDSQACVGFGHTEYTHTYGDPDPTGIGVAGVVTKALTGECAADRLLLVVYLPDMSGSSTVEDVPLDITLTRFGEVDLSDQPPAATEDIGGPGENTMTMAASPVDVAAGAWFDDAGQLPEGEASAVESTISPGETQMFRVHAGYGQTVLANLMLADEAERAASSNLDLAKLDLRAFNPARLQVADIVSGDTGGRGLDYPAPININNMYNGDSSYGFRNSVAGPDGKFSTVWLGGQQYFRITYWDTSGSAQPLTYRLSVDVQGTETEGPQFSSIVGAGEFGPEGADGTTNQAAGNSGVDGLAIATVVFAALALIFAAAAFVVGRLGGTAASAGTTAGTTAGTAASNPFTTGGSADGGLGGGWGR</sequence>
<dbReference type="PATRIC" id="fig|1200352.3.peg.2106"/>
<feature type="transmembrane region" description="Helical" evidence="2">
    <location>
        <begin position="656"/>
        <end position="677"/>
    </location>
</feature>
<dbReference type="InterPro" id="IPR036465">
    <property type="entry name" value="vWFA_dom_sf"/>
</dbReference>
<evidence type="ECO:0000259" key="4">
    <source>
        <dbReference type="PROSITE" id="PS50234"/>
    </source>
</evidence>
<feature type="domain" description="VWFA" evidence="4">
    <location>
        <begin position="41"/>
        <end position="228"/>
    </location>
</feature>